<keyword evidence="2" id="KW-1185">Reference proteome</keyword>
<comment type="caution">
    <text evidence="1">The sequence shown here is derived from an EMBL/GenBank/DDBJ whole genome shotgun (WGS) entry which is preliminary data.</text>
</comment>
<dbReference type="EMBL" id="JBHUHX010000038">
    <property type="protein sequence ID" value="MFD2112861.1"/>
    <property type="molecule type" value="Genomic_DNA"/>
</dbReference>
<organism evidence="1 2">
    <name type="scientific">Thiorhodococcus fuscus</name>
    <dbReference type="NCBI Taxonomy" id="527200"/>
    <lineage>
        <taxon>Bacteria</taxon>
        <taxon>Pseudomonadati</taxon>
        <taxon>Pseudomonadota</taxon>
        <taxon>Gammaproteobacteria</taxon>
        <taxon>Chromatiales</taxon>
        <taxon>Chromatiaceae</taxon>
        <taxon>Thiorhodococcus</taxon>
    </lineage>
</organism>
<name>A0ABW4Y9G7_9GAMM</name>
<dbReference type="RefSeq" id="WP_386027460.1">
    <property type="nucleotide sequence ID" value="NZ_JBHUHX010000038.1"/>
</dbReference>
<proteinExistence type="predicted"/>
<evidence type="ECO:0000313" key="1">
    <source>
        <dbReference type="EMBL" id="MFD2112861.1"/>
    </source>
</evidence>
<protein>
    <submittedName>
        <fullName evidence="1">Uncharacterized protein</fullName>
    </submittedName>
</protein>
<gene>
    <name evidence="1" type="ORF">ACFSJC_13515</name>
</gene>
<reference evidence="2" key="1">
    <citation type="journal article" date="2019" name="Int. J. Syst. Evol. Microbiol.">
        <title>The Global Catalogue of Microorganisms (GCM) 10K type strain sequencing project: providing services to taxonomists for standard genome sequencing and annotation.</title>
        <authorList>
            <consortium name="The Broad Institute Genomics Platform"/>
            <consortium name="The Broad Institute Genome Sequencing Center for Infectious Disease"/>
            <person name="Wu L."/>
            <person name="Ma J."/>
        </authorList>
    </citation>
    <scope>NUCLEOTIDE SEQUENCE [LARGE SCALE GENOMIC DNA]</scope>
    <source>
        <strain evidence="2">KACC 12597</strain>
    </source>
</reference>
<evidence type="ECO:0000313" key="2">
    <source>
        <dbReference type="Proteomes" id="UP001597337"/>
    </source>
</evidence>
<accession>A0ABW4Y9G7</accession>
<sequence>MRTTIIALVFLLVGAAVGGVLAIGFGAGMGAAGGLVMGAQAGVCLAADTAKKQGLGDPEALNAIIMQSIAAIRTKAAAVPNEAGMEWIKDAEGCATLLDKFSDGPKPRPE</sequence>
<dbReference type="Proteomes" id="UP001597337">
    <property type="component" value="Unassembled WGS sequence"/>
</dbReference>